<dbReference type="FunFam" id="3.40.50.360:FF:000001">
    <property type="entry name" value="NAD(P)H dehydrogenase (Quinone) FQR1-like"/>
    <property type="match status" value="1"/>
</dbReference>
<accession>A0A098VZ61</accession>
<dbReference type="GO" id="GO:0003955">
    <property type="term" value="F:NAD(P)H dehydrogenase (quinone) activity"/>
    <property type="evidence" value="ECO:0007669"/>
    <property type="project" value="InterPro"/>
</dbReference>
<dbReference type="GO" id="GO:0010181">
    <property type="term" value="F:FMN binding"/>
    <property type="evidence" value="ECO:0007669"/>
    <property type="project" value="InterPro"/>
</dbReference>
<evidence type="ECO:0000313" key="4">
    <source>
        <dbReference type="Proteomes" id="UP000029725"/>
    </source>
</evidence>
<comment type="similarity">
    <text evidence="1">Belongs to the WrbA family.</text>
</comment>
<dbReference type="InterPro" id="IPR005025">
    <property type="entry name" value="FMN_Rdtase-like_dom"/>
</dbReference>
<dbReference type="EMBL" id="JMKJ01000018">
    <property type="protein sequence ID" value="KGG53026.1"/>
    <property type="molecule type" value="Genomic_DNA"/>
</dbReference>
<dbReference type="HOGENOM" id="CLU_051402_0_1_1"/>
<dbReference type="NCBIfam" id="NF002999">
    <property type="entry name" value="PRK03767.1"/>
    <property type="match status" value="1"/>
</dbReference>
<dbReference type="Proteomes" id="UP000029725">
    <property type="component" value="Unassembled WGS sequence"/>
</dbReference>
<evidence type="ECO:0000313" key="3">
    <source>
        <dbReference type="EMBL" id="KGG53026.1"/>
    </source>
</evidence>
<dbReference type="InterPro" id="IPR010089">
    <property type="entry name" value="Flavoprotein_WrbA-like"/>
</dbReference>
<evidence type="ECO:0000256" key="1">
    <source>
        <dbReference type="ARBA" id="ARBA00006961"/>
    </source>
</evidence>
<dbReference type="RefSeq" id="XP_013239462.1">
    <property type="nucleotide sequence ID" value="XM_013384008.1"/>
</dbReference>
<dbReference type="GO" id="GO:0016020">
    <property type="term" value="C:membrane"/>
    <property type="evidence" value="ECO:0007669"/>
    <property type="project" value="TreeGrafter"/>
</dbReference>
<dbReference type="OrthoDB" id="504689at2759"/>
<dbReference type="PANTHER" id="PTHR30546:SF23">
    <property type="entry name" value="FLAVOPROTEIN-LIKE PROTEIN YCP4-RELATED"/>
    <property type="match status" value="1"/>
</dbReference>
<evidence type="ECO:0000259" key="2">
    <source>
        <dbReference type="PROSITE" id="PS50902"/>
    </source>
</evidence>
<dbReference type="Pfam" id="PF03358">
    <property type="entry name" value="FMN_red"/>
    <property type="match status" value="1"/>
</dbReference>
<gene>
    <name evidence="3" type="ORF">DI09_116p20</name>
</gene>
<comment type="caution">
    <text evidence="3">The sequence shown here is derived from an EMBL/GenBank/DDBJ whole genome shotgun (WGS) entry which is preliminary data.</text>
</comment>
<proteinExistence type="inferred from homology"/>
<dbReference type="InterPro" id="IPR008254">
    <property type="entry name" value="Flavodoxin/NO_synth"/>
</dbReference>
<reference evidence="3 4" key="1">
    <citation type="submission" date="2014-04" db="EMBL/GenBank/DDBJ databases">
        <title>A new species of microsporidia sheds light on the evolution of extreme parasitism.</title>
        <authorList>
            <person name="Haag K.L."/>
            <person name="James T.Y."/>
            <person name="Larsson R."/>
            <person name="Schaer T.M."/>
            <person name="Refardt D."/>
            <person name="Pombert J.-F."/>
            <person name="Ebert D."/>
        </authorList>
    </citation>
    <scope>NUCLEOTIDE SEQUENCE [LARGE SCALE GENOMIC DNA]</scope>
    <source>
        <strain evidence="3 4">UGP3</strain>
        <tissue evidence="3">Spores</tissue>
    </source>
</reference>
<keyword evidence="4" id="KW-1185">Reference proteome</keyword>
<dbReference type="NCBIfam" id="TIGR01755">
    <property type="entry name" value="flav_wrbA"/>
    <property type="match status" value="1"/>
</dbReference>
<dbReference type="AlphaFoldDB" id="A0A098VZ61"/>
<dbReference type="PROSITE" id="PS50902">
    <property type="entry name" value="FLAVODOXIN_LIKE"/>
    <property type="match status" value="1"/>
</dbReference>
<dbReference type="Gene3D" id="3.40.50.360">
    <property type="match status" value="1"/>
</dbReference>
<dbReference type="SUPFAM" id="SSF52218">
    <property type="entry name" value="Flavoproteins"/>
    <property type="match status" value="1"/>
</dbReference>
<feature type="domain" description="Flavodoxin-like" evidence="2">
    <location>
        <begin position="4"/>
        <end position="190"/>
    </location>
</feature>
<organism evidence="3 4">
    <name type="scientific">Mitosporidium daphniae</name>
    <dbReference type="NCBI Taxonomy" id="1485682"/>
    <lineage>
        <taxon>Eukaryota</taxon>
        <taxon>Fungi</taxon>
        <taxon>Fungi incertae sedis</taxon>
        <taxon>Microsporidia</taxon>
        <taxon>Mitosporidium</taxon>
    </lineage>
</organism>
<name>A0A098VZ61_9MICR</name>
<protein>
    <submittedName>
        <fullName evidence="3">Type IV NAD(P)H:quinone oxidoreductase</fullName>
    </submittedName>
</protein>
<dbReference type="InterPro" id="IPR029039">
    <property type="entry name" value="Flavoprotein-like_sf"/>
</dbReference>
<dbReference type="PANTHER" id="PTHR30546">
    <property type="entry name" value="FLAVODOXIN-RELATED PROTEIN WRBA-RELATED"/>
    <property type="match status" value="1"/>
</dbReference>
<dbReference type="GeneID" id="25258082"/>
<sequence length="198" mass="21280">MKTVYVIIYSAYGHVEKMAQSIIKGLEKSSVKVKLFQVQETLSQEVLGKMNVKAMPHIPVVTANDLHAADGFMFGFPTRFGMVPAQFKALLDSCGKLWLNGGLSQKFVGTFVSTGSLGFGQEGTHLSLMPFFAHLGMIYVPLGSKCPLLLDLSAAHGGSPYGAGTLASSNGSRTPSELELSIAEFQGQEFGTLLNRMQ</sequence>
<dbReference type="VEuPathDB" id="MicrosporidiaDB:DI09_116p20"/>